<evidence type="ECO:0000313" key="11">
    <source>
        <dbReference type="Proteomes" id="UP000018680"/>
    </source>
</evidence>
<reference evidence="10 11" key="1">
    <citation type="journal article" date="2015" name="Stand. Genomic Sci.">
        <title>Complete genome sequence and description of Salinispira pacifica gen. nov., sp. nov., a novel spirochaete isolated form a hypersaline microbial mat.</title>
        <authorList>
            <person name="Ben Hania W."/>
            <person name="Joseph M."/>
            <person name="Schumann P."/>
            <person name="Bunk B."/>
            <person name="Fiebig A."/>
            <person name="Sproer C."/>
            <person name="Klenk H.P."/>
            <person name="Fardeau M.L."/>
            <person name="Spring S."/>
        </authorList>
    </citation>
    <scope>NUCLEOTIDE SEQUENCE [LARGE SCALE GENOMIC DNA]</scope>
    <source>
        <strain evidence="10 11">L21-RPul-D2</strain>
    </source>
</reference>
<dbReference type="EC" id="6.1.1.23" evidence="10"/>
<dbReference type="OrthoDB" id="9802326at2"/>
<dbReference type="SUPFAM" id="SSF50249">
    <property type="entry name" value="Nucleic acid-binding proteins"/>
    <property type="match status" value="1"/>
</dbReference>
<dbReference type="RefSeq" id="WP_024269564.1">
    <property type="nucleotide sequence ID" value="NC_023035.1"/>
</dbReference>
<comment type="similarity">
    <text evidence="2">Belongs to the class-II aminoacyl-tRNA synthetase family. Type 2 subfamily.</text>
</comment>
<dbReference type="GO" id="GO:0004815">
    <property type="term" value="F:aspartate-tRNA ligase activity"/>
    <property type="evidence" value="ECO:0007669"/>
    <property type="project" value="UniProtKB-EC"/>
</dbReference>
<dbReference type="CDD" id="cd04100">
    <property type="entry name" value="Asp_Lys_Asn_RS_N"/>
    <property type="match status" value="1"/>
</dbReference>
<dbReference type="Pfam" id="PF00152">
    <property type="entry name" value="tRNA-synt_2"/>
    <property type="match status" value="1"/>
</dbReference>
<evidence type="ECO:0000259" key="9">
    <source>
        <dbReference type="PROSITE" id="PS50862"/>
    </source>
</evidence>
<organism evidence="10 11">
    <name type="scientific">Salinispira pacifica</name>
    <dbReference type="NCBI Taxonomy" id="1307761"/>
    <lineage>
        <taxon>Bacteria</taxon>
        <taxon>Pseudomonadati</taxon>
        <taxon>Spirochaetota</taxon>
        <taxon>Spirochaetia</taxon>
        <taxon>Spirochaetales</taxon>
        <taxon>Spirochaetaceae</taxon>
        <taxon>Salinispira</taxon>
    </lineage>
</organism>
<dbReference type="InterPro" id="IPR002312">
    <property type="entry name" value="Asp/Asn-tRNA-synth_IIb"/>
</dbReference>
<comment type="subcellular location">
    <subcellularLocation>
        <location evidence="1">Cytoplasm</location>
    </subcellularLocation>
</comment>
<dbReference type="AlphaFoldDB" id="V5WNQ2"/>
<keyword evidence="6" id="KW-0067">ATP-binding</keyword>
<evidence type="ECO:0000256" key="2">
    <source>
        <dbReference type="ARBA" id="ARBA00005312"/>
    </source>
</evidence>
<dbReference type="InterPro" id="IPR004365">
    <property type="entry name" value="NA-bd_OB_tRNA"/>
</dbReference>
<keyword evidence="8 10" id="KW-0030">Aminoacyl-tRNA synthetase</keyword>
<dbReference type="Gene3D" id="3.30.930.10">
    <property type="entry name" value="Bira Bifunctional Protein, Domain 2"/>
    <property type="match status" value="1"/>
</dbReference>
<evidence type="ECO:0000256" key="7">
    <source>
        <dbReference type="ARBA" id="ARBA00022917"/>
    </source>
</evidence>
<keyword evidence="3" id="KW-0963">Cytoplasm</keyword>
<dbReference type="Proteomes" id="UP000018680">
    <property type="component" value="Chromosome"/>
</dbReference>
<evidence type="ECO:0000256" key="5">
    <source>
        <dbReference type="ARBA" id="ARBA00022741"/>
    </source>
</evidence>
<proteinExistence type="inferred from homology"/>
<dbReference type="InterPro" id="IPR012340">
    <property type="entry name" value="NA-bd_OB-fold"/>
</dbReference>
<evidence type="ECO:0000256" key="1">
    <source>
        <dbReference type="ARBA" id="ARBA00004496"/>
    </source>
</evidence>
<name>V5WNQ2_9SPIO</name>
<evidence type="ECO:0000256" key="3">
    <source>
        <dbReference type="ARBA" id="ARBA00022490"/>
    </source>
</evidence>
<dbReference type="PROSITE" id="PS50862">
    <property type="entry name" value="AA_TRNA_LIGASE_II"/>
    <property type="match status" value="1"/>
</dbReference>
<dbReference type="PANTHER" id="PTHR43450">
    <property type="entry name" value="ASPARTYL-TRNA SYNTHETASE"/>
    <property type="match status" value="1"/>
</dbReference>
<dbReference type="NCBIfam" id="NF003483">
    <property type="entry name" value="PRK05159.1"/>
    <property type="match status" value="1"/>
</dbReference>
<evidence type="ECO:0000256" key="6">
    <source>
        <dbReference type="ARBA" id="ARBA00022840"/>
    </source>
</evidence>
<dbReference type="GO" id="GO:0006422">
    <property type="term" value="P:aspartyl-tRNA aminoacylation"/>
    <property type="evidence" value="ECO:0007669"/>
    <property type="project" value="InterPro"/>
</dbReference>
<dbReference type="InterPro" id="IPR045864">
    <property type="entry name" value="aa-tRNA-synth_II/BPL/LPL"/>
</dbReference>
<dbReference type="GO" id="GO:0017101">
    <property type="term" value="C:aminoacyl-tRNA synthetase multienzyme complex"/>
    <property type="evidence" value="ECO:0007669"/>
    <property type="project" value="TreeGrafter"/>
</dbReference>
<dbReference type="InterPro" id="IPR004523">
    <property type="entry name" value="Asp-tRNA_synthase_2"/>
</dbReference>
<dbReference type="GO" id="GO:0005524">
    <property type="term" value="F:ATP binding"/>
    <property type="evidence" value="ECO:0007669"/>
    <property type="project" value="UniProtKB-KW"/>
</dbReference>
<dbReference type="Pfam" id="PF01336">
    <property type="entry name" value="tRNA_anti-codon"/>
    <property type="match status" value="1"/>
</dbReference>
<protein>
    <submittedName>
        <fullName evidence="10">Aspartyl-tRNA synthetase</fullName>
        <ecNumber evidence="10">6.1.1.12</ecNumber>
        <ecNumber evidence="10">6.1.1.23</ecNumber>
    </submittedName>
</protein>
<dbReference type="SUPFAM" id="SSF55681">
    <property type="entry name" value="Class II aaRS and biotin synthetases"/>
    <property type="match status" value="1"/>
</dbReference>
<sequence>MKRIRTTDIEYYAGEQIIIPCWIHGVRELKNLTFVIMRDGWGTAQALSDNSRICERIKSIPVGSAVEMLGTVQKNSHAHGGFELMLEGIRYQGEPDGELISGIDISKKELNMSPATMLDHAARVLRRPEIRFRHRLASLSQRLFREFLDAEGFTEIRTPKITSTGMEGGSTVFQLDYFGKKAFLAQSPQLYKQQMVGVFQKVYEIGPVFRAEKHTTVRHLNEYTSMDVEMGFIRNHRDLMDLLERLIAFLSGRSAELVMEWAERFPVHWPTVPRRIPVVDFEKALEIASRQGVANSGLDLSPEAERVLGEWCLTEFSSDFLFVSGYPMEVRPFYTAPDPDRPGYSMSFDLLFRGQELVTGGQRLHRGGDYREAMKRSGMDTQAFSSYLESFDAGMPPHGGFGLGLERWIQMLLNLPNIRQASLFPRDMGRLIP</sequence>
<dbReference type="HOGENOM" id="CLU_004553_2_1_12"/>
<accession>V5WNQ2</accession>
<evidence type="ECO:0000256" key="4">
    <source>
        <dbReference type="ARBA" id="ARBA00022598"/>
    </source>
</evidence>
<dbReference type="PRINTS" id="PR01042">
    <property type="entry name" value="TRNASYNTHASP"/>
</dbReference>
<evidence type="ECO:0000313" key="10">
    <source>
        <dbReference type="EMBL" id="AHC16676.1"/>
    </source>
</evidence>
<dbReference type="InterPro" id="IPR006195">
    <property type="entry name" value="aa-tRNA-synth_II"/>
</dbReference>
<dbReference type="GO" id="GO:0003723">
    <property type="term" value="F:RNA binding"/>
    <property type="evidence" value="ECO:0007669"/>
    <property type="project" value="TreeGrafter"/>
</dbReference>
<dbReference type="eggNOG" id="COG0017">
    <property type="taxonomic scope" value="Bacteria"/>
</dbReference>
<evidence type="ECO:0000256" key="8">
    <source>
        <dbReference type="ARBA" id="ARBA00023146"/>
    </source>
</evidence>
<dbReference type="EC" id="6.1.1.12" evidence="10"/>
<keyword evidence="11" id="KW-1185">Reference proteome</keyword>
<dbReference type="STRING" id="1307761.L21SP2_3338"/>
<gene>
    <name evidence="10" type="ORF">L21SP2_3338</name>
</gene>
<feature type="domain" description="Aminoacyl-transfer RNA synthetases class-II family profile" evidence="9">
    <location>
        <begin position="141"/>
        <end position="433"/>
    </location>
</feature>
<keyword evidence="4 10" id="KW-0436">Ligase</keyword>
<dbReference type="PANTHER" id="PTHR43450:SF1">
    <property type="entry name" value="ASPARTATE--TRNA LIGASE, CYTOPLASMIC"/>
    <property type="match status" value="1"/>
</dbReference>
<dbReference type="KEGG" id="slr:L21SP2_3338"/>
<dbReference type="GO" id="GO:0050560">
    <property type="term" value="F:aspartate-tRNA(Asn) ligase activity"/>
    <property type="evidence" value="ECO:0007669"/>
    <property type="project" value="UniProtKB-EC"/>
</dbReference>
<dbReference type="PATRIC" id="fig|1307761.3.peg.3327"/>
<keyword evidence="7" id="KW-0648">Protein biosynthesis</keyword>
<dbReference type="GO" id="GO:0005829">
    <property type="term" value="C:cytosol"/>
    <property type="evidence" value="ECO:0007669"/>
    <property type="project" value="TreeGrafter"/>
</dbReference>
<dbReference type="Gene3D" id="2.40.50.140">
    <property type="entry name" value="Nucleic acid-binding proteins"/>
    <property type="match status" value="1"/>
</dbReference>
<keyword evidence="5" id="KW-0547">Nucleotide-binding</keyword>
<dbReference type="EMBL" id="CP006939">
    <property type="protein sequence ID" value="AHC16676.1"/>
    <property type="molecule type" value="Genomic_DNA"/>
</dbReference>
<dbReference type="InterPro" id="IPR004364">
    <property type="entry name" value="Aa-tRNA-synt_II"/>
</dbReference>